<name>A0A261VBZ7_9BORD</name>
<proteinExistence type="predicted"/>
<keyword evidence="3" id="KW-1185">Reference proteome</keyword>
<dbReference type="OrthoDB" id="975794at2"/>
<evidence type="ECO:0008006" key="4">
    <source>
        <dbReference type="Google" id="ProtNLM"/>
    </source>
</evidence>
<dbReference type="SUPFAM" id="SSF52540">
    <property type="entry name" value="P-loop containing nucleoside triphosphate hydrolases"/>
    <property type="match status" value="1"/>
</dbReference>
<dbReference type="EMBL" id="NEVU01000003">
    <property type="protein sequence ID" value="OZI71678.1"/>
    <property type="molecule type" value="Genomic_DNA"/>
</dbReference>
<feature type="coiled-coil region" evidence="1">
    <location>
        <begin position="186"/>
        <end position="240"/>
    </location>
</feature>
<dbReference type="Proteomes" id="UP000216429">
    <property type="component" value="Unassembled WGS sequence"/>
</dbReference>
<dbReference type="InterPro" id="IPR027417">
    <property type="entry name" value="P-loop_NTPase"/>
</dbReference>
<comment type="caution">
    <text evidence="2">The sequence shown here is derived from an EMBL/GenBank/DDBJ whole genome shotgun (WGS) entry which is preliminary data.</text>
</comment>
<dbReference type="AlphaFoldDB" id="A0A261VBZ7"/>
<keyword evidence="1" id="KW-0175">Coiled coil</keyword>
<gene>
    <name evidence="2" type="ORF">CAL22_17925</name>
</gene>
<dbReference type="Gene3D" id="3.40.50.300">
    <property type="entry name" value="P-loop containing nucleotide triphosphate hydrolases"/>
    <property type="match status" value="1"/>
</dbReference>
<protein>
    <recommendedName>
        <fullName evidence="4">Rad50/SbcC-type AAA domain-containing protein</fullName>
    </recommendedName>
</protein>
<reference evidence="3" key="1">
    <citation type="submission" date="2017-05" db="EMBL/GenBank/DDBJ databases">
        <title>Complete and WGS of Bordetella genogroups.</title>
        <authorList>
            <person name="Spilker T."/>
            <person name="Lipuma J."/>
        </authorList>
    </citation>
    <scope>NUCLEOTIDE SEQUENCE [LARGE SCALE GENOMIC DNA]</scope>
    <source>
        <strain evidence="3">AU6712</strain>
    </source>
</reference>
<evidence type="ECO:0000313" key="3">
    <source>
        <dbReference type="Proteomes" id="UP000216429"/>
    </source>
</evidence>
<dbReference type="RefSeq" id="WP_094815590.1">
    <property type="nucleotide sequence ID" value="NZ_NEVU01000003.1"/>
</dbReference>
<evidence type="ECO:0000313" key="2">
    <source>
        <dbReference type="EMBL" id="OZI71678.1"/>
    </source>
</evidence>
<organism evidence="2 3">
    <name type="scientific">Bordetella genomosp. 12</name>
    <dbReference type="NCBI Taxonomy" id="463035"/>
    <lineage>
        <taxon>Bacteria</taxon>
        <taxon>Pseudomonadati</taxon>
        <taxon>Pseudomonadota</taxon>
        <taxon>Betaproteobacteria</taxon>
        <taxon>Burkholderiales</taxon>
        <taxon>Alcaligenaceae</taxon>
        <taxon>Bordetella</taxon>
    </lineage>
</organism>
<evidence type="ECO:0000256" key="1">
    <source>
        <dbReference type="SAM" id="Coils"/>
    </source>
</evidence>
<sequence length="617" mass="67724">MGIVLFKLWATGPDLPDAEVNFDSKRQLILGPSDTGKSYIRECLWYMLGGDKPPKWFPLAQGYDELHLRFSSDGQDYEISRGIKGGLPTIFRRNQDTDGDDSLEPIDQKLGEFLVELSGASGSVILHSASKKGRVTGDDLRHWTLVSQTSIMGEGHTAGTNYAQVPQRVASFNLFLTGQDDAAITIKKSNSEVDRIRGQLTSAEESLIRVKADIDSDVLREDVEKALASVDKNLNELNLQYEARASKLRSVRKEIAQAASEVRSWTVRRDQSGSMISRFEILEQKYNNDLERLGAAGEGVEFFLELSEIPCPLCGTPPLAQDHVPVQLEKPDSYRKAIAAEAGKISNLRAGLVSALKTERERFQRFGDQVILKRTDLDRLEQREAAALTGVRIEFSTDPKTLAERRGELSAQLGALDEIARLEAEITRLKGLKVRPKVTVTRDGGTDGRAVADQSKAMLEAWGFSDIKNIALDAAACDLVLNDRPRLSYGAGKRALYLSALTIALMEHALQEGHPHLGVVVIDSPLRAYGDPKFAGEGEVPAATVGEKFYAWLAAFQGKGQIIVMENTNVPAIVAKSLPTEEFVGLGGDGRIGFYPYRDLPEGSSETTALDSNDEEF</sequence>
<accession>A0A261VBZ7</accession>